<evidence type="ECO:0000313" key="11">
    <source>
        <dbReference type="Proteomes" id="UP001344447"/>
    </source>
</evidence>
<evidence type="ECO:0000256" key="5">
    <source>
        <dbReference type="ARBA" id="ARBA00023180"/>
    </source>
</evidence>
<gene>
    <name evidence="10" type="ORF">RB653_000556</name>
</gene>
<dbReference type="Pfam" id="PF17101">
    <property type="entry name" value="Stealth_CR1"/>
    <property type="match status" value="1"/>
</dbReference>
<keyword evidence="5" id="KW-0325">Glycoprotein</keyword>
<dbReference type="InterPro" id="IPR047141">
    <property type="entry name" value="Stealth"/>
</dbReference>
<dbReference type="Proteomes" id="UP001344447">
    <property type="component" value="Unassembled WGS sequence"/>
</dbReference>
<keyword evidence="8" id="KW-0812">Transmembrane</keyword>
<protein>
    <recommendedName>
        <fullName evidence="9">LNR domain-containing protein</fullName>
    </recommendedName>
</protein>
<dbReference type="GO" id="GO:0005794">
    <property type="term" value="C:Golgi apparatus"/>
    <property type="evidence" value="ECO:0007669"/>
    <property type="project" value="TreeGrafter"/>
</dbReference>
<feature type="compositionally biased region" description="Acidic residues" evidence="7">
    <location>
        <begin position="792"/>
        <end position="808"/>
    </location>
</feature>
<dbReference type="GO" id="GO:0016256">
    <property type="term" value="P:N-glycan processing to lysosome"/>
    <property type="evidence" value="ECO:0007669"/>
    <property type="project" value="TreeGrafter"/>
</dbReference>
<keyword evidence="11" id="KW-1185">Reference proteome</keyword>
<accession>A0AAN7YW10</accession>
<dbReference type="InterPro" id="IPR031358">
    <property type="entry name" value="Stealth_CR1"/>
</dbReference>
<dbReference type="PROSITE" id="PS00018">
    <property type="entry name" value="EF_HAND_1"/>
    <property type="match status" value="1"/>
</dbReference>
<dbReference type="PROSITE" id="PS50258">
    <property type="entry name" value="LNR"/>
    <property type="match status" value="1"/>
</dbReference>
<dbReference type="InterPro" id="IPR031357">
    <property type="entry name" value="Stealth_CR3"/>
</dbReference>
<name>A0AAN7YW10_9MYCE</name>
<evidence type="ECO:0000256" key="4">
    <source>
        <dbReference type="ARBA" id="ARBA00023157"/>
    </source>
</evidence>
<feature type="coiled-coil region" evidence="6">
    <location>
        <begin position="808"/>
        <end position="842"/>
    </location>
</feature>
<feature type="region of interest" description="Disordered" evidence="7">
    <location>
        <begin position="466"/>
        <end position="486"/>
    </location>
</feature>
<dbReference type="InterPro" id="IPR000800">
    <property type="entry name" value="Notch_dom"/>
</dbReference>
<keyword evidence="8" id="KW-0472">Membrane</keyword>
<dbReference type="PANTHER" id="PTHR24045:SF0">
    <property type="entry name" value="N-ACETYLGLUCOSAMINE-1-PHOSPHOTRANSFERASE SUBUNITS ALPHA_BETA"/>
    <property type="match status" value="1"/>
</dbReference>
<feature type="compositionally biased region" description="Basic and acidic residues" evidence="7">
    <location>
        <begin position="654"/>
        <end position="676"/>
    </location>
</feature>
<feature type="transmembrane region" description="Helical" evidence="8">
    <location>
        <begin position="1181"/>
        <end position="1198"/>
    </location>
</feature>
<comment type="similarity">
    <text evidence="1">Belongs to the stealth family.</text>
</comment>
<dbReference type="InterPro" id="IPR018247">
    <property type="entry name" value="EF_Hand_1_Ca_BS"/>
</dbReference>
<evidence type="ECO:0000256" key="8">
    <source>
        <dbReference type="SAM" id="Phobius"/>
    </source>
</evidence>
<feature type="region of interest" description="Disordered" evidence="7">
    <location>
        <begin position="620"/>
        <end position="676"/>
    </location>
</feature>
<feature type="compositionally biased region" description="Low complexity" evidence="7">
    <location>
        <begin position="509"/>
        <end position="525"/>
    </location>
</feature>
<evidence type="ECO:0000259" key="9">
    <source>
        <dbReference type="PROSITE" id="PS50258"/>
    </source>
</evidence>
<dbReference type="Pfam" id="PF17102">
    <property type="entry name" value="Stealth_CR3"/>
    <property type="match status" value="1"/>
</dbReference>
<reference evidence="10 11" key="1">
    <citation type="submission" date="2023-11" db="EMBL/GenBank/DDBJ databases">
        <title>Dfirmibasis_genome.</title>
        <authorList>
            <person name="Edelbroek B."/>
            <person name="Kjellin J."/>
            <person name="Jerlstrom-Hultqvist J."/>
            <person name="Soderbom F."/>
        </authorList>
    </citation>
    <scope>NUCLEOTIDE SEQUENCE [LARGE SCALE GENOMIC DNA]</scope>
    <source>
        <strain evidence="10 11">TNS-C-14</strain>
    </source>
</reference>
<proteinExistence type="inferred from homology"/>
<keyword evidence="6" id="KW-0175">Coiled coil</keyword>
<feature type="transmembrane region" description="Helical" evidence="8">
    <location>
        <begin position="28"/>
        <end position="51"/>
    </location>
</feature>
<feature type="compositionally biased region" description="Acidic residues" evidence="7">
    <location>
        <begin position="643"/>
        <end position="653"/>
    </location>
</feature>
<evidence type="ECO:0000313" key="10">
    <source>
        <dbReference type="EMBL" id="KAK5580536.1"/>
    </source>
</evidence>
<feature type="region of interest" description="Disordered" evidence="7">
    <location>
        <begin position="778"/>
        <end position="808"/>
    </location>
</feature>
<dbReference type="Gene3D" id="3.30.300.320">
    <property type="match status" value="1"/>
</dbReference>
<organism evidence="10 11">
    <name type="scientific">Dictyostelium firmibasis</name>
    <dbReference type="NCBI Taxonomy" id="79012"/>
    <lineage>
        <taxon>Eukaryota</taxon>
        <taxon>Amoebozoa</taxon>
        <taxon>Evosea</taxon>
        <taxon>Eumycetozoa</taxon>
        <taxon>Dictyostelia</taxon>
        <taxon>Dictyosteliales</taxon>
        <taxon>Dictyosteliaceae</taxon>
        <taxon>Dictyostelium</taxon>
    </lineage>
</organism>
<evidence type="ECO:0000256" key="7">
    <source>
        <dbReference type="SAM" id="MobiDB-lite"/>
    </source>
</evidence>
<dbReference type="AlphaFoldDB" id="A0AAN7YW10"/>
<evidence type="ECO:0000256" key="2">
    <source>
        <dbReference type="ARBA" id="ARBA00022679"/>
    </source>
</evidence>
<feature type="compositionally biased region" description="Low complexity" evidence="7">
    <location>
        <begin position="466"/>
        <end position="481"/>
    </location>
</feature>
<feature type="compositionally biased region" description="Polar residues" evidence="7">
    <location>
        <begin position="620"/>
        <end position="630"/>
    </location>
</feature>
<dbReference type="Pfam" id="PF17103">
    <property type="entry name" value="Stealth_CR4"/>
    <property type="match status" value="1"/>
</dbReference>
<feature type="compositionally biased region" description="Polar residues" evidence="7">
    <location>
        <begin position="568"/>
        <end position="578"/>
    </location>
</feature>
<keyword evidence="4" id="KW-1015">Disulfide bond</keyword>
<comment type="caution">
    <text evidence="10">The sequence shown here is derived from an EMBL/GenBank/DDBJ whole genome shotgun (WGS) entry which is preliminary data.</text>
</comment>
<dbReference type="InterPro" id="IPR021520">
    <property type="entry name" value="Stealth_CR2"/>
</dbReference>
<feature type="compositionally biased region" description="Polar residues" evidence="7">
    <location>
        <begin position="541"/>
        <end position="557"/>
    </location>
</feature>
<keyword evidence="2" id="KW-0808">Transferase</keyword>
<dbReference type="GO" id="GO:0046835">
    <property type="term" value="P:carbohydrate phosphorylation"/>
    <property type="evidence" value="ECO:0007669"/>
    <property type="project" value="TreeGrafter"/>
</dbReference>
<dbReference type="InterPro" id="IPR031356">
    <property type="entry name" value="Stealth_CR4"/>
</dbReference>
<sequence length="1226" mass="141293">MALLRSPERGSVFKLIQFKLFSFLSSRFGMLFCIIGVFISFNTILQLVLLYTDSSLTPSNVYNQKLPILSQSYWEDNVGGKSYQNILCSQPIDVVYTWVNGSDPKLIKEVTELKRSKRDPLIPECQGKQTPEKDKCYRDDNTASRYVDNQELKYSLRSIEKFAPWVRHIFIVTNGQVPNWINLSNPKLSIVTHQQIFANKSHLPTFSSPSIETHLHRIPGLSKKFIYLNDDVMLGREIYPDDFVTQNGGQRVFLSWPVPNCNDGCPNNWIGDGFCDNACNVFNCEFDAGDCDNSTGTVKTRWWNRNGANGGNTNTGTLNSGGITSNDRLKSYCSRGCPDSWVGDKHCDRMCKNEDCGYDAGDCGVEIMFTSMKGYEINSNTSIINLPDRTRSVYFNLSSLIGDGIITDGSHDNAVLVRTATISQKYKIMTLTFHKDKEYQNIAVSITFDVTSKKQKNTSITTTTTTKTNTTTLDSTSNTNSGENDEELITESIEKNFNITLSTKEEESSSSSSSGSSNSGEMNNNVGALVGTDADSEILPSPTNSNIDKKSNLSPKNATDEVKKPPLKTNSAEDTQSLAVVRDREENTTGSENAEEQHQQQQNNSLENIVDKLNDQQIENKNIDNSNNDTQQQQKRKNQQEGEQGEQIEEQGEEQQKKQYKDKTNDKNENKEKMFDLADTLSKEELEIKWKEFYDSVKKTQEKSNLNENTHTNRGILSIEIDNSLDYNDHLQSHEIDEKEEKEEREKEKLYYNNQNYNSQNDNFKLINQNDNIVLNNNNNNYKFSVNNQNGDENEGEDENENKDENEEDLIKNILKRKEIELREYEEQLSEQMEEERKYRINKETERRISQEGEIFPWEEFTPIGDSNNDNQINSKANNRKLLDMFGDSLKFVNRLYSKEFGSSPRKVPAHMPHMIDVDVMYEMQAKWPKQWDDTSSHSLRHPQDMQYAFSFFYYLINKKQTVDIDKLWKTWDGDRDNVLNENELRTFSVNVYNVPLKPGQFDQIKNYFYHICIQHKLLNNIELGIDLDKTMERLNRNHSADFPNPNEREDCPITLDVIKSDNKTMEDIYKFYSKKSFYKTTLDGTDEVAFLMVENDHTSMQNKFDGIRTKRQKFICLNDNINHTSPNTTKVVQVLHGFYDSLFPLPSSFELPPGQFNNFQYIDDFKAEVVEIRVKNYNSYYLMISVSLIFLFILWKCKCSTSLHRSKLKKGLPTRMKPSDSSHLF</sequence>
<dbReference type="GO" id="GO:0003976">
    <property type="term" value="F:UDP-N-acetylglucosamine-lysosomal-enzyme N-acetylglucosaminephosphotransferase activity"/>
    <property type="evidence" value="ECO:0007669"/>
    <property type="project" value="TreeGrafter"/>
</dbReference>
<keyword evidence="8" id="KW-1133">Transmembrane helix</keyword>
<dbReference type="PANTHER" id="PTHR24045">
    <property type="match status" value="1"/>
</dbReference>
<dbReference type="Pfam" id="PF11380">
    <property type="entry name" value="Stealth_CR2"/>
    <property type="match status" value="1"/>
</dbReference>
<dbReference type="EMBL" id="JAVFKY010000002">
    <property type="protein sequence ID" value="KAK5580536.1"/>
    <property type="molecule type" value="Genomic_DNA"/>
</dbReference>
<evidence type="ECO:0000256" key="1">
    <source>
        <dbReference type="ARBA" id="ARBA00007583"/>
    </source>
</evidence>
<feature type="domain" description="LNR" evidence="9">
    <location>
        <begin position="261"/>
        <end position="304"/>
    </location>
</feature>
<feature type="region of interest" description="Disordered" evidence="7">
    <location>
        <begin position="502"/>
        <end position="603"/>
    </location>
</feature>
<evidence type="ECO:0000256" key="3">
    <source>
        <dbReference type="ARBA" id="ARBA00022737"/>
    </source>
</evidence>
<evidence type="ECO:0000256" key="6">
    <source>
        <dbReference type="SAM" id="Coils"/>
    </source>
</evidence>
<dbReference type="Pfam" id="PF00066">
    <property type="entry name" value="Notch"/>
    <property type="match status" value="2"/>
</dbReference>
<keyword evidence="3" id="KW-0677">Repeat</keyword>
<feature type="compositionally biased region" description="Low complexity" evidence="7">
    <location>
        <begin position="778"/>
        <end position="791"/>
    </location>
</feature>